<gene>
    <name evidence="3" type="ORF">GFSPODELE1_LOCUS7719</name>
</gene>
<name>A0ABP1DSL2_9APHY</name>
<evidence type="ECO:0000313" key="4">
    <source>
        <dbReference type="Proteomes" id="UP001497453"/>
    </source>
</evidence>
<protein>
    <submittedName>
        <fullName evidence="3">Uncharacterized protein</fullName>
    </submittedName>
</protein>
<evidence type="ECO:0000313" key="3">
    <source>
        <dbReference type="EMBL" id="CAL1710224.1"/>
    </source>
</evidence>
<evidence type="ECO:0000256" key="1">
    <source>
        <dbReference type="SAM" id="MobiDB-lite"/>
    </source>
</evidence>
<feature type="signal peptide" evidence="2">
    <location>
        <begin position="1"/>
        <end position="21"/>
    </location>
</feature>
<dbReference type="Proteomes" id="UP001497453">
    <property type="component" value="Chromosome 5"/>
</dbReference>
<feature type="compositionally biased region" description="Low complexity" evidence="1">
    <location>
        <begin position="104"/>
        <end position="119"/>
    </location>
</feature>
<keyword evidence="2" id="KW-0732">Signal</keyword>
<organism evidence="3 4">
    <name type="scientific">Somion occarium</name>
    <dbReference type="NCBI Taxonomy" id="3059160"/>
    <lineage>
        <taxon>Eukaryota</taxon>
        <taxon>Fungi</taxon>
        <taxon>Dikarya</taxon>
        <taxon>Basidiomycota</taxon>
        <taxon>Agaricomycotina</taxon>
        <taxon>Agaricomycetes</taxon>
        <taxon>Polyporales</taxon>
        <taxon>Cerrenaceae</taxon>
        <taxon>Somion</taxon>
    </lineage>
</organism>
<proteinExistence type="predicted"/>
<sequence length="472" mass="49421">MHFSSAVVLAVVAASSLPAYSIPVERDVPFSDIEARGFSEFVQGVGDKIEGAAHKLKDFFHHSSSTTTPAPAPAPTATFLPSDPSDIPVDPTTDFPADPSGNFPVDPSLDPSLDPSVAPSRRDLEARRRRTGGASSGSRFSGQDIADIFGTVGTVASTGINAAQQAQQNQLLTDQLVPLNAQGLPDGSLVRRFFEELEARRVRTGGRTGSRFSGQDIAQIFGTVGDVVNTGVNAAQQAQQNQILASQVAAQNVAPVARRGLEARLFRTRPSTSSSGSRGQHIADIVGTIGTVVGTGINAAQQHEQNQLIQQQLAAQQAQNAAIAAQQAQLFTPPPVDPSVTDPSVSDPTATAPTATDPATTDPATTTDTPARRWLQARAARTSGSSGSRLGHVADILSTVGGVVNTGIKYVGTLLIPFMRSHTHVSPHSAFTQAQQNQLLAAQNAQFGGGFNTFGTGALPQTFVRRDLDELD</sequence>
<reference evidence="4" key="1">
    <citation type="submission" date="2024-04" db="EMBL/GenBank/DDBJ databases">
        <authorList>
            <person name="Shaw F."/>
            <person name="Minotto A."/>
        </authorList>
    </citation>
    <scope>NUCLEOTIDE SEQUENCE [LARGE SCALE GENOMIC DNA]</scope>
</reference>
<feature type="chain" id="PRO_5047396943" evidence="2">
    <location>
        <begin position="22"/>
        <end position="472"/>
    </location>
</feature>
<feature type="region of interest" description="Disordered" evidence="1">
    <location>
        <begin position="332"/>
        <end position="372"/>
    </location>
</feature>
<feature type="region of interest" description="Disordered" evidence="1">
    <location>
        <begin position="63"/>
        <end position="140"/>
    </location>
</feature>
<feature type="compositionally biased region" description="Low complexity" evidence="1">
    <location>
        <begin position="338"/>
        <end position="369"/>
    </location>
</feature>
<evidence type="ECO:0000256" key="2">
    <source>
        <dbReference type="SAM" id="SignalP"/>
    </source>
</evidence>
<dbReference type="EMBL" id="OZ037948">
    <property type="protein sequence ID" value="CAL1710224.1"/>
    <property type="molecule type" value="Genomic_DNA"/>
</dbReference>
<keyword evidence="4" id="KW-1185">Reference proteome</keyword>
<accession>A0ABP1DSL2</accession>